<evidence type="ECO:0000256" key="1">
    <source>
        <dbReference type="ARBA" id="ARBA00010378"/>
    </source>
</evidence>
<dbReference type="Pfam" id="PF00004">
    <property type="entry name" value="AAA"/>
    <property type="match status" value="2"/>
</dbReference>
<reference evidence="5" key="1">
    <citation type="journal article" date="2014" name="Int. J. Syst. Evol. Microbiol.">
        <title>Complete genome sequence of Corynebacterium casei LMG S-19264T (=DSM 44701T), isolated from a smear-ripened cheese.</title>
        <authorList>
            <consortium name="US DOE Joint Genome Institute (JGI-PGF)"/>
            <person name="Walter F."/>
            <person name="Albersmeier A."/>
            <person name="Kalinowski J."/>
            <person name="Ruckert C."/>
        </authorList>
    </citation>
    <scope>NUCLEOTIDE SEQUENCE</scope>
    <source>
        <strain evidence="5">NBRC 108769</strain>
    </source>
</reference>
<keyword evidence="2" id="KW-0547">Nucleotide-binding</keyword>
<dbReference type="Gene3D" id="3.40.50.300">
    <property type="entry name" value="P-loop containing nucleotide triphosphate hydrolases"/>
    <property type="match status" value="2"/>
</dbReference>
<comment type="caution">
    <text evidence="5">The sequence shown here is derived from an EMBL/GenBank/DDBJ whole genome shotgun (WGS) entry which is preliminary data.</text>
</comment>
<keyword evidence="3" id="KW-0067">ATP-binding</keyword>
<dbReference type="EMBL" id="BSOH01000001">
    <property type="protein sequence ID" value="GLR15492.1"/>
    <property type="molecule type" value="Genomic_DNA"/>
</dbReference>
<dbReference type="SUPFAM" id="SSF52540">
    <property type="entry name" value="P-loop containing nucleoside triphosphate hydrolases"/>
    <property type="match status" value="2"/>
</dbReference>
<evidence type="ECO:0000259" key="4">
    <source>
        <dbReference type="SMART" id="SM00382"/>
    </source>
</evidence>
<dbReference type="Pfam" id="PF17866">
    <property type="entry name" value="AAA_lid_6"/>
    <property type="match status" value="2"/>
</dbReference>
<gene>
    <name evidence="5" type="ORF">GCM10007940_01070</name>
</gene>
<dbReference type="CDD" id="cd00009">
    <property type="entry name" value="AAA"/>
    <property type="match status" value="1"/>
</dbReference>
<dbReference type="AlphaFoldDB" id="A0AA37WD45"/>
<dbReference type="PANTHER" id="PTHR43392">
    <property type="entry name" value="AAA-TYPE ATPASE FAMILY PROTEIN / ANKYRIN REPEAT FAMILY PROTEIN"/>
    <property type="match status" value="1"/>
</dbReference>
<evidence type="ECO:0000256" key="2">
    <source>
        <dbReference type="ARBA" id="ARBA00022741"/>
    </source>
</evidence>
<feature type="domain" description="AAA+ ATPase" evidence="4">
    <location>
        <begin position="343"/>
        <end position="481"/>
    </location>
</feature>
<dbReference type="PANTHER" id="PTHR43392:SF2">
    <property type="entry name" value="AAA-TYPE ATPASE FAMILY PROTEIN _ ANKYRIN REPEAT FAMILY PROTEIN"/>
    <property type="match status" value="1"/>
</dbReference>
<sequence>MAETNETKGALKYKFRELMVYASTEWLADNKKKYRQVFDRYETSYIYAELSFHNKEFDRSVWEVGIQLKCFDVINNTKEVCALDFKRKVSKYDNVVYIREGWGNKKEGVFWKKGTYYWEAWIDGEKVATKYFYVEDVGAKVNGKENLYFDLESLKLYEGKYDDVNEPDRTYLTEFSGEETRYIYNEILLKNKNQHEEWHCELFAKFYNEARELKGQVTRLQTVKKEDEFVKISAGWGSNVKGSWRDGAYTVELVFLNKLVAVVPFTVGENFEEGVPMVQLPYTREPVILTPGVEENQTFEELMVKLDGLIGLSHIKKQVREHAQYIKFLQLRKEKGFLEKDDINVHSVFKGNPGTGKTTVARLMGLIYKKMGLLTKGHVHEVDRVDLVGEYIGQTAPKVKEAIEKARGGVLFIDEAYALARANDDSKDFGREVIEILVKEMSNGEGDMAVIVAGYPKEMDHFIASNPGLKSRFKLFYEFKDYLPQELSQIAEYACIEKEVVLSEDAKEIIDDLIVSEFRDRDKTFGNARYVFDLIEKAKVNLGLRVMKGKTNQLDTVALSYIIGDDVKAIQEEEAIIRPNIPIDKVLLTTALDELNSMIGIEGVKKQIRELVEIVKYHKESGKDVLNNFYLHTVFVGNPGTGKTTVARILTKIYKALGILERGHMVETDRQGLIAGFVGQTATKTAEKIDEAMGGVLFIDEAYALSNYNGLQGDYGNEAIQTILKRMEDHRGEFFIFAAGYPDNMEVFLKANPGLNSRFDKILRFDDYTPTELSMIAMKMITDDNYHITPKAVKLLSEKLEYAHKFRDKFFGNARDVRNVVLEIVKNQNLRLSSLKAEDRPKNGRAQIIFDDVNKLNLEEEMKVFNRPTIGFKND</sequence>
<dbReference type="Proteomes" id="UP001156666">
    <property type="component" value="Unassembled WGS sequence"/>
</dbReference>
<keyword evidence="6" id="KW-1185">Reference proteome</keyword>
<evidence type="ECO:0000313" key="6">
    <source>
        <dbReference type="Proteomes" id="UP001156666"/>
    </source>
</evidence>
<dbReference type="FunFam" id="3.40.50.300:FF:000216">
    <property type="entry name" value="Type VII secretion ATPase EccA"/>
    <property type="match status" value="2"/>
</dbReference>
<dbReference type="Gene3D" id="1.10.8.60">
    <property type="match status" value="2"/>
</dbReference>
<reference evidence="5" key="2">
    <citation type="submission" date="2023-01" db="EMBL/GenBank/DDBJ databases">
        <title>Draft genome sequence of Portibacter lacus strain NBRC 108769.</title>
        <authorList>
            <person name="Sun Q."/>
            <person name="Mori K."/>
        </authorList>
    </citation>
    <scope>NUCLEOTIDE SEQUENCE</scope>
    <source>
        <strain evidence="5">NBRC 108769</strain>
    </source>
</reference>
<dbReference type="InterPro" id="IPR000641">
    <property type="entry name" value="CbxX/CfxQ"/>
</dbReference>
<accession>A0AA37WD45</accession>
<dbReference type="PRINTS" id="PR00819">
    <property type="entry name" value="CBXCFQXSUPER"/>
</dbReference>
<dbReference type="InterPro" id="IPR003959">
    <property type="entry name" value="ATPase_AAA_core"/>
</dbReference>
<comment type="similarity">
    <text evidence="1">Belongs to the CbxX/CfxQ family.</text>
</comment>
<protein>
    <recommendedName>
        <fullName evidence="4">AAA+ ATPase domain-containing protein</fullName>
    </recommendedName>
</protein>
<dbReference type="InterPro" id="IPR041627">
    <property type="entry name" value="AAA_lid_6"/>
</dbReference>
<dbReference type="SMART" id="SM00382">
    <property type="entry name" value="AAA"/>
    <property type="match status" value="2"/>
</dbReference>
<organism evidence="5 6">
    <name type="scientific">Portibacter lacus</name>
    <dbReference type="NCBI Taxonomy" id="1099794"/>
    <lineage>
        <taxon>Bacteria</taxon>
        <taxon>Pseudomonadati</taxon>
        <taxon>Bacteroidota</taxon>
        <taxon>Saprospiria</taxon>
        <taxon>Saprospirales</taxon>
        <taxon>Haliscomenobacteraceae</taxon>
        <taxon>Portibacter</taxon>
    </lineage>
</organism>
<dbReference type="RefSeq" id="WP_235292384.1">
    <property type="nucleotide sequence ID" value="NZ_BSOH01000001.1"/>
</dbReference>
<dbReference type="GO" id="GO:0016887">
    <property type="term" value="F:ATP hydrolysis activity"/>
    <property type="evidence" value="ECO:0007669"/>
    <property type="project" value="InterPro"/>
</dbReference>
<dbReference type="InterPro" id="IPR027417">
    <property type="entry name" value="P-loop_NTPase"/>
</dbReference>
<name>A0AA37WD45_9BACT</name>
<dbReference type="InterPro" id="IPR050773">
    <property type="entry name" value="CbxX/CfxQ_RuBisCO_ESX"/>
</dbReference>
<feature type="domain" description="AAA+ ATPase" evidence="4">
    <location>
        <begin position="629"/>
        <end position="769"/>
    </location>
</feature>
<evidence type="ECO:0000313" key="5">
    <source>
        <dbReference type="EMBL" id="GLR15492.1"/>
    </source>
</evidence>
<proteinExistence type="inferred from homology"/>
<dbReference type="InterPro" id="IPR003593">
    <property type="entry name" value="AAA+_ATPase"/>
</dbReference>
<evidence type="ECO:0000256" key="3">
    <source>
        <dbReference type="ARBA" id="ARBA00022840"/>
    </source>
</evidence>
<dbReference type="GO" id="GO:0005524">
    <property type="term" value="F:ATP binding"/>
    <property type="evidence" value="ECO:0007669"/>
    <property type="project" value="UniProtKB-KW"/>
</dbReference>